<dbReference type="Gene3D" id="3.40.1810.10">
    <property type="entry name" value="Transcription factor, MADS-box"/>
    <property type="match status" value="1"/>
</dbReference>
<evidence type="ECO:0000259" key="7">
    <source>
        <dbReference type="PROSITE" id="PS50066"/>
    </source>
</evidence>
<dbReference type="AlphaFoldDB" id="A0A1D9C6F7"/>
<protein>
    <submittedName>
        <fullName evidence="8">AGL50</fullName>
    </submittedName>
</protein>
<keyword evidence="4" id="KW-0804">Transcription</keyword>
<dbReference type="InterPro" id="IPR036879">
    <property type="entry name" value="TF_MADSbox_sf"/>
</dbReference>
<keyword evidence="2" id="KW-0805">Transcription regulation</keyword>
<dbReference type="GO" id="GO:0000987">
    <property type="term" value="F:cis-regulatory region sequence-specific DNA binding"/>
    <property type="evidence" value="ECO:0007669"/>
    <property type="project" value="InterPro"/>
</dbReference>
<dbReference type="PROSITE" id="PS50066">
    <property type="entry name" value="MADS_BOX_2"/>
    <property type="match status" value="1"/>
</dbReference>
<dbReference type="Pfam" id="PF00319">
    <property type="entry name" value="SRF-TF"/>
    <property type="match status" value="1"/>
</dbReference>
<proteinExistence type="predicted"/>
<dbReference type="InterPro" id="IPR002100">
    <property type="entry name" value="TF_MADSbox"/>
</dbReference>
<dbReference type="ExpressionAtlas" id="A0A1D9C6F7">
    <property type="expression patterns" value="baseline and differential"/>
</dbReference>
<name>A0A1D9C6F7_ARATH</name>
<dbReference type="GO" id="GO:0000981">
    <property type="term" value="F:DNA-binding transcription factor activity, RNA polymerase II-specific"/>
    <property type="evidence" value="ECO:0007669"/>
    <property type="project" value="InterPro"/>
</dbReference>
<dbReference type="SUPFAM" id="SSF55455">
    <property type="entry name" value="SRF-like"/>
    <property type="match status" value="1"/>
</dbReference>
<dbReference type="EMBL" id="KX581785">
    <property type="protein sequence ID" value="AOY10602.1"/>
    <property type="molecule type" value="Genomic_DNA"/>
</dbReference>
<dbReference type="CDD" id="cd00266">
    <property type="entry name" value="MADS_SRF_like"/>
    <property type="match status" value="1"/>
</dbReference>
<reference evidence="8" key="1">
    <citation type="journal article" date="2016" name="Proc. Natl. Acad. Sci. U.S.A.">
        <title>Genetic architecture of nonadditive inheritance in Arabidopsis thaliana hybrids.</title>
        <authorList>
            <person name="Seymour D.K."/>
            <person name="Chae E."/>
            <person name="Grimm D.G."/>
            <person name="Pizarro C.M."/>
            <person name="Habring-Mueller A."/>
            <person name="Vasseur F."/>
            <person name="Rakitsch B."/>
            <person name="Borgwardt K.M."/>
            <person name="Koenig D."/>
            <person name="Weigel D."/>
        </authorList>
    </citation>
    <scope>NUCLEOTIDE SEQUENCE</scope>
    <source>
        <strain evidence="8">ICE63</strain>
    </source>
</reference>
<dbReference type="GO" id="GO:0005634">
    <property type="term" value="C:nucleus"/>
    <property type="evidence" value="ECO:0007669"/>
    <property type="project" value="UniProtKB-SubCell"/>
</dbReference>
<dbReference type="GO" id="GO:0046983">
    <property type="term" value="F:protein dimerization activity"/>
    <property type="evidence" value="ECO:0007669"/>
    <property type="project" value="InterPro"/>
</dbReference>
<organism evidence="8">
    <name type="scientific">Arabidopsis thaliana</name>
    <name type="common">Mouse-ear cress</name>
    <dbReference type="NCBI Taxonomy" id="3702"/>
    <lineage>
        <taxon>Eukaryota</taxon>
        <taxon>Viridiplantae</taxon>
        <taxon>Streptophyta</taxon>
        <taxon>Embryophyta</taxon>
        <taxon>Tracheophyta</taxon>
        <taxon>Spermatophyta</taxon>
        <taxon>Magnoliopsida</taxon>
        <taxon>eudicotyledons</taxon>
        <taxon>Gunneridae</taxon>
        <taxon>Pentapetalae</taxon>
        <taxon>rosids</taxon>
        <taxon>malvids</taxon>
        <taxon>Brassicales</taxon>
        <taxon>Brassicaceae</taxon>
        <taxon>Camelineae</taxon>
        <taxon>Arabidopsis</taxon>
    </lineage>
</organism>
<evidence type="ECO:0000256" key="4">
    <source>
        <dbReference type="ARBA" id="ARBA00023163"/>
    </source>
</evidence>
<evidence type="ECO:0000256" key="6">
    <source>
        <dbReference type="SAM" id="MobiDB-lite"/>
    </source>
</evidence>
<evidence type="ECO:0000256" key="5">
    <source>
        <dbReference type="ARBA" id="ARBA00023242"/>
    </source>
</evidence>
<comment type="subcellular location">
    <subcellularLocation>
        <location evidence="1">Nucleus</location>
    </subcellularLocation>
</comment>
<sequence length="285" mass="32413">MAPRQKKPNKSDDDDDDDLHRKKQSFFKQRFPGFKKKASELSVLCGNSVGFICYGPDNDLHVWPQSQDHNPQALHEIVAKFNALSDERRKNHACDLNDFPHHLKGLSREELRKHLLHLDSQLLGVKQRKIEILKKTLTGSSNKAGARVSENSAISDHNLKIEPHLKDILSEDHLIRVSDKKLGSCDVFDELAYVVRGSRNLNENVSEYELKDADYTQLDHLGTLGGDYLQEAAAELYQTYNLGNFCDDHVWDLEFASRLPPLHTFSDPLMTTNTCQTMSSDMISI</sequence>
<gene>
    <name evidence="8" type="primary">AGL50</name>
</gene>
<evidence type="ECO:0000313" key="8">
    <source>
        <dbReference type="EMBL" id="AOY10602.1"/>
    </source>
</evidence>
<evidence type="ECO:0000256" key="2">
    <source>
        <dbReference type="ARBA" id="ARBA00023015"/>
    </source>
</evidence>
<accession>A0A1D9C6F7</accession>
<evidence type="ECO:0000256" key="1">
    <source>
        <dbReference type="ARBA" id="ARBA00004123"/>
    </source>
</evidence>
<feature type="domain" description="MADS-box" evidence="7">
    <location>
        <begin position="22"/>
        <end position="67"/>
    </location>
</feature>
<evidence type="ECO:0000256" key="3">
    <source>
        <dbReference type="ARBA" id="ARBA00023125"/>
    </source>
</evidence>
<keyword evidence="3" id="KW-0238">DNA-binding</keyword>
<dbReference type="InterPro" id="IPR033897">
    <property type="entry name" value="SRF-like_MADS-box"/>
</dbReference>
<keyword evidence="5" id="KW-0539">Nucleus</keyword>
<feature type="region of interest" description="Disordered" evidence="6">
    <location>
        <begin position="1"/>
        <end position="21"/>
    </location>
</feature>
<dbReference type="GO" id="GO:0045944">
    <property type="term" value="P:positive regulation of transcription by RNA polymerase II"/>
    <property type="evidence" value="ECO:0007669"/>
    <property type="project" value="InterPro"/>
</dbReference>